<dbReference type="AlphaFoldDB" id="A0AA40EWI9"/>
<feature type="chain" id="PRO_5041345214" evidence="1">
    <location>
        <begin position="19"/>
        <end position="84"/>
    </location>
</feature>
<reference evidence="2" key="1">
    <citation type="submission" date="2023-06" db="EMBL/GenBank/DDBJ databases">
        <title>Genome-scale phylogeny and comparative genomics of the fungal order Sordariales.</title>
        <authorList>
            <consortium name="Lawrence Berkeley National Laboratory"/>
            <person name="Hensen N."/>
            <person name="Bonometti L."/>
            <person name="Westerberg I."/>
            <person name="Brannstrom I.O."/>
            <person name="Guillou S."/>
            <person name="Cros-Aarteil S."/>
            <person name="Calhoun S."/>
            <person name="Haridas S."/>
            <person name="Kuo A."/>
            <person name="Mondo S."/>
            <person name="Pangilinan J."/>
            <person name="Riley R."/>
            <person name="LaButti K."/>
            <person name="Andreopoulos B."/>
            <person name="Lipzen A."/>
            <person name="Chen C."/>
            <person name="Yanf M."/>
            <person name="Daum C."/>
            <person name="Ng V."/>
            <person name="Clum A."/>
            <person name="Steindorff A."/>
            <person name="Ohm R."/>
            <person name="Martin F."/>
            <person name="Silar P."/>
            <person name="Natvig D."/>
            <person name="Lalanne C."/>
            <person name="Gautier V."/>
            <person name="Ament-velasquez S.L."/>
            <person name="Kruys A."/>
            <person name="Hutchinson M.I."/>
            <person name="Powell A.J."/>
            <person name="Barry K."/>
            <person name="Miller A.N."/>
            <person name="Grigoriev I.V."/>
            <person name="Debuchy R."/>
            <person name="Gladieux P."/>
            <person name="Thoren M.H."/>
            <person name="Johannesson H."/>
        </authorList>
    </citation>
    <scope>NUCLEOTIDE SEQUENCE</scope>
    <source>
        <strain evidence="2">SMH3187-1</strain>
    </source>
</reference>
<evidence type="ECO:0000313" key="3">
    <source>
        <dbReference type="Proteomes" id="UP001172155"/>
    </source>
</evidence>
<keyword evidence="3" id="KW-1185">Reference proteome</keyword>
<comment type="caution">
    <text evidence="2">The sequence shown here is derived from an EMBL/GenBank/DDBJ whole genome shotgun (WGS) entry which is preliminary data.</text>
</comment>
<accession>A0AA40EWI9</accession>
<dbReference type="EMBL" id="JAUKUD010000004">
    <property type="protein sequence ID" value="KAK0746816.1"/>
    <property type="molecule type" value="Genomic_DNA"/>
</dbReference>
<protein>
    <submittedName>
        <fullName evidence="2">Uncharacterized protein</fullName>
    </submittedName>
</protein>
<name>A0AA40EWI9_9PEZI</name>
<gene>
    <name evidence="2" type="ORF">B0T18DRAFT_438663</name>
</gene>
<proteinExistence type="predicted"/>
<sequence>MKTTSILALFATLTAVVATPAGEGPEGAHFPKLVERKACYHASDCSWLYGAKCEQYCRKWGQNVGVARMEKCSLLNDKRCCCTA</sequence>
<dbReference type="Proteomes" id="UP001172155">
    <property type="component" value="Unassembled WGS sequence"/>
</dbReference>
<evidence type="ECO:0000256" key="1">
    <source>
        <dbReference type="SAM" id="SignalP"/>
    </source>
</evidence>
<feature type="signal peptide" evidence="1">
    <location>
        <begin position="1"/>
        <end position="18"/>
    </location>
</feature>
<evidence type="ECO:0000313" key="2">
    <source>
        <dbReference type="EMBL" id="KAK0746816.1"/>
    </source>
</evidence>
<organism evidence="2 3">
    <name type="scientific">Schizothecium vesticola</name>
    <dbReference type="NCBI Taxonomy" id="314040"/>
    <lineage>
        <taxon>Eukaryota</taxon>
        <taxon>Fungi</taxon>
        <taxon>Dikarya</taxon>
        <taxon>Ascomycota</taxon>
        <taxon>Pezizomycotina</taxon>
        <taxon>Sordariomycetes</taxon>
        <taxon>Sordariomycetidae</taxon>
        <taxon>Sordariales</taxon>
        <taxon>Schizotheciaceae</taxon>
        <taxon>Schizothecium</taxon>
    </lineage>
</organism>
<keyword evidence="1" id="KW-0732">Signal</keyword>